<dbReference type="AlphaFoldDB" id="A0A016WZQ8"/>
<dbReference type="Proteomes" id="UP000024635">
    <property type="component" value="Unassembled WGS sequence"/>
</dbReference>
<sequence length="81" mass="9115">MRLLNLTQSIVDKYCAKVAKIIAELPATKAFQGQQEALPASCGQTLGRELVEEKGRKQVVNKFWDEQVSDAIRQLVLWILS</sequence>
<name>A0A016WZQ8_9BILA</name>
<evidence type="ECO:0000313" key="1">
    <source>
        <dbReference type="EMBL" id="EYC45051.1"/>
    </source>
</evidence>
<keyword evidence="2" id="KW-1185">Reference proteome</keyword>
<evidence type="ECO:0000313" key="2">
    <source>
        <dbReference type="Proteomes" id="UP000024635"/>
    </source>
</evidence>
<gene>
    <name evidence="1" type="primary">Acey_s0441.g1524</name>
    <name evidence="1" type="ORF">Y032_0441g1524</name>
</gene>
<proteinExistence type="predicted"/>
<protein>
    <submittedName>
        <fullName evidence="1">Uncharacterized protein</fullName>
    </submittedName>
</protein>
<organism evidence="1 2">
    <name type="scientific">Ancylostoma ceylanicum</name>
    <dbReference type="NCBI Taxonomy" id="53326"/>
    <lineage>
        <taxon>Eukaryota</taxon>
        <taxon>Metazoa</taxon>
        <taxon>Ecdysozoa</taxon>
        <taxon>Nematoda</taxon>
        <taxon>Chromadorea</taxon>
        <taxon>Rhabditida</taxon>
        <taxon>Rhabditina</taxon>
        <taxon>Rhabditomorpha</taxon>
        <taxon>Strongyloidea</taxon>
        <taxon>Ancylostomatidae</taxon>
        <taxon>Ancylostomatinae</taxon>
        <taxon>Ancylostoma</taxon>
    </lineage>
</organism>
<accession>A0A016WZQ8</accession>
<reference evidence="2" key="1">
    <citation type="journal article" date="2015" name="Nat. Genet.">
        <title>The genome and transcriptome of the zoonotic hookworm Ancylostoma ceylanicum identify infection-specific gene families.</title>
        <authorList>
            <person name="Schwarz E.M."/>
            <person name="Hu Y."/>
            <person name="Antoshechkin I."/>
            <person name="Miller M.M."/>
            <person name="Sternberg P.W."/>
            <person name="Aroian R.V."/>
        </authorList>
    </citation>
    <scope>NUCLEOTIDE SEQUENCE</scope>
    <source>
        <strain evidence="2">HY135</strain>
    </source>
</reference>
<comment type="caution">
    <text evidence="1">The sequence shown here is derived from an EMBL/GenBank/DDBJ whole genome shotgun (WGS) entry which is preliminary data.</text>
</comment>
<dbReference type="EMBL" id="JARK01000041">
    <property type="protein sequence ID" value="EYC45051.1"/>
    <property type="molecule type" value="Genomic_DNA"/>
</dbReference>